<keyword evidence="2" id="KW-1185">Reference proteome</keyword>
<dbReference type="EMBL" id="CP051684">
    <property type="protein sequence ID" value="QJD91105.1"/>
    <property type="molecule type" value="Genomic_DNA"/>
</dbReference>
<accession>A0ABX6M9V2</accession>
<reference evidence="1 2" key="1">
    <citation type="submission" date="2020-04" db="EMBL/GenBank/DDBJ databases">
        <title>Genome sequencing of novel species.</title>
        <authorList>
            <person name="Heo J."/>
            <person name="Kim S.-J."/>
            <person name="Kim J.-S."/>
            <person name="Hong S.-B."/>
            <person name="Kwon S.-W."/>
        </authorList>
    </citation>
    <scope>NUCLEOTIDE SEQUENCE [LARGE SCALE GENOMIC DNA]</scope>
    <source>
        <strain evidence="1 2">AF9R3</strain>
    </source>
</reference>
<evidence type="ECO:0008006" key="3">
    <source>
        <dbReference type="Google" id="ProtNLM"/>
    </source>
</evidence>
<dbReference type="SUPFAM" id="SSF54909">
    <property type="entry name" value="Dimeric alpha+beta barrel"/>
    <property type="match status" value="1"/>
</dbReference>
<organism evidence="1 2">
    <name type="scientific">Duganella dendranthematis</name>
    <dbReference type="NCBI Taxonomy" id="2728021"/>
    <lineage>
        <taxon>Bacteria</taxon>
        <taxon>Pseudomonadati</taxon>
        <taxon>Pseudomonadota</taxon>
        <taxon>Betaproteobacteria</taxon>
        <taxon>Burkholderiales</taxon>
        <taxon>Oxalobacteraceae</taxon>
        <taxon>Telluria group</taxon>
        <taxon>Duganella</taxon>
    </lineage>
</organism>
<dbReference type="Proteomes" id="UP000503117">
    <property type="component" value="Chromosome"/>
</dbReference>
<name>A0ABX6M9V2_9BURK</name>
<sequence length="100" mass="11242">MTMTLAIEITTFQLNGCTCQEFIAANAELDIWLARQPGFQSRTMAEQKDGTIVDMLCWDSVAQGTASMHRLMDELRDSPVHGMIDQDTVSWSIAPVRHRV</sequence>
<dbReference type="InterPro" id="IPR011008">
    <property type="entry name" value="Dimeric_a/b-barrel"/>
</dbReference>
<evidence type="ECO:0000313" key="1">
    <source>
        <dbReference type="EMBL" id="QJD91105.1"/>
    </source>
</evidence>
<gene>
    <name evidence="1" type="ORF">HH213_14050</name>
</gene>
<protein>
    <recommendedName>
        <fullName evidence="3">ABM domain-containing protein</fullName>
    </recommendedName>
</protein>
<proteinExistence type="predicted"/>
<evidence type="ECO:0000313" key="2">
    <source>
        <dbReference type="Proteomes" id="UP000503117"/>
    </source>
</evidence>